<keyword evidence="2" id="KW-1133">Transmembrane helix</keyword>
<gene>
    <name evidence="3" type="ORF">OXD698_LOCUS11008</name>
</gene>
<evidence type="ECO:0000313" key="3">
    <source>
        <dbReference type="EMBL" id="CAF3682356.1"/>
    </source>
</evidence>
<evidence type="ECO:0000256" key="1">
    <source>
        <dbReference type="SAM" id="MobiDB-lite"/>
    </source>
</evidence>
<name>A0A818TEY0_9BILA</name>
<evidence type="ECO:0008006" key="5">
    <source>
        <dbReference type="Google" id="ProtNLM"/>
    </source>
</evidence>
<dbReference type="Gene3D" id="2.60.120.200">
    <property type="match status" value="1"/>
</dbReference>
<accession>A0A818TEY0</accession>
<dbReference type="InterPro" id="IPR013320">
    <property type="entry name" value="ConA-like_dom_sf"/>
</dbReference>
<feature type="non-terminal residue" evidence="3">
    <location>
        <position position="1"/>
    </location>
</feature>
<evidence type="ECO:0000313" key="4">
    <source>
        <dbReference type="Proteomes" id="UP000663844"/>
    </source>
</evidence>
<proteinExistence type="predicted"/>
<dbReference type="SUPFAM" id="SSF49899">
    <property type="entry name" value="Concanavalin A-like lectins/glucanases"/>
    <property type="match status" value="1"/>
</dbReference>
<dbReference type="AlphaFoldDB" id="A0A818TEY0"/>
<dbReference type="Proteomes" id="UP000663844">
    <property type="component" value="Unassembled WGS sequence"/>
</dbReference>
<reference evidence="3" key="1">
    <citation type="submission" date="2021-02" db="EMBL/GenBank/DDBJ databases">
        <authorList>
            <person name="Nowell W R."/>
        </authorList>
    </citation>
    <scope>NUCLEOTIDE SEQUENCE</scope>
</reference>
<feature type="region of interest" description="Disordered" evidence="1">
    <location>
        <begin position="54"/>
        <end position="74"/>
    </location>
</feature>
<sequence length="338" mass="37305">SETVTSNTTQPETLCQYLKRKQVMPFIFTIIVAVLIITIPTVIIKTKKSNSEKLSTTEEMKVTTESTTTSTSASISTKTSSTSITTLVVPYANGTYSFWPMDNNAVDIISGLNGKGVNSPTYETPGITGGGYALRLIRESRQYITIPTYKSFVNTSFTVEMWIYPTTPSDGYYYFGLFTQYDTESPGRSLQMMIRDLQLTLDFYTDGVTGTTLLRAYTWYHVAFVYDYPSKTQTIYLNGYQDASGISKQPYLGTSGSINIGILIDQVSLTMAAKSAHDILNDATLTSWHSFDSEITYDSGPNKLPGTAVHVTLVPGKVNQGLNFNLNSSYYQVGCLLS</sequence>
<feature type="transmembrane region" description="Helical" evidence="2">
    <location>
        <begin position="23"/>
        <end position="44"/>
    </location>
</feature>
<organism evidence="3 4">
    <name type="scientific">Adineta steineri</name>
    <dbReference type="NCBI Taxonomy" id="433720"/>
    <lineage>
        <taxon>Eukaryota</taxon>
        <taxon>Metazoa</taxon>
        <taxon>Spiralia</taxon>
        <taxon>Gnathifera</taxon>
        <taxon>Rotifera</taxon>
        <taxon>Eurotatoria</taxon>
        <taxon>Bdelloidea</taxon>
        <taxon>Adinetida</taxon>
        <taxon>Adinetidae</taxon>
        <taxon>Adineta</taxon>
    </lineage>
</organism>
<feature type="compositionally biased region" description="Low complexity" evidence="1">
    <location>
        <begin position="63"/>
        <end position="74"/>
    </location>
</feature>
<dbReference type="Pfam" id="PF13385">
    <property type="entry name" value="Laminin_G_3"/>
    <property type="match status" value="1"/>
</dbReference>
<evidence type="ECO:0000256" key="2">
    <source>
        <dbReference type="SAM" id="Phobius"/>
    </source>
</evidence>
<keyword evidence="2" id="KW-0472">Membrane</keyword>
<dbReference type="EMBL" id="CAJOAZ010000605">
    <property type="protein sequence ID" value="CAF3682356.1"/>
    <property type="molecule type" value="Genomic_DNA"/>
</dbReference>
<keyword evidence="2" id="KW-0812">Transmembrane</keyword>
<comment type="caution">
    <text evidence="3">The sequence shown here is derived from an EMBL/GenBank/DDBJ whole genome shotgun (WGS) entry which is preliminary data.</text>
</comment>
<protein>
    <recommendedName>
        <fullName evidence="5">LamG domain-containing protein</fullName>
    </recommendedName>
</protein>